<keyword evidence="4 9" id="KW-0547">Nucleotide-binding</keyword>
<evidence type="ECO:0000256" key="3">
    <source>
        <dbReference type="ARBA" id="ARBA00022598"/>
    </source>
</evidence>
<dbReference type="Gene3D" id="1.10.730.10">
    <property type="entry name" value="Isoleucyl-tRNA Synthetase, Domain 1"/>
    <property type="match status" value="1"/>
</dbReference>
<proteinExistence type="inferred from homology"/>
<gene>
    <name evidence="12" type="ORF">HYV66_03190</name>
</gene>
<dbReference type="SUPFAM" id="SSF52374">
    <property type="entry name" value="Nucleotidylyl transferase"/>
    <property type="match status" value="1"/>
</dbReference>
<organism evidence="12 13">
    <name type="scientific">Candidatus Sungiibacteriota bacterium</name>
    <dbReference type="NCBI Taxonomy" id="2750080"/>
    <lineage>
        <taxon>Bacteria</taxon>
        <taxon>Candidatus Sungiibacteriota</taxon>
    </lineage>
</organism>
<comment type="catalytic activity">
    <reaction evidence="8">
        <text>tRNA(Leu) + L-leucine + ATP = L-leucyl-tRNA(Leu) + AMP + diphosphate</text>
        <dbReference type="Rhea" id="RHEA:11688"/>
        <dbReference type="Rhea" id="RHEA-COMP:9613"/>
        <dbReference type="Rhea" id="RHEA-COMP:9622"/>
        <dbReference type="ChEBI" id="CHEBI:30616"/>
        <dbReference type="ChEBI" id="CHEBI:33019"/>
        <dbReference type="ChEBI" id="CHEBI:57427"/>
        <dbReference type="ChEBI" id="CHEBI:78442"/>
        <dbReference type="ChEBI" id="CHEBI:78494"/>
        <dbReference type="ChEBI" id="CHEBI:456215"/>
        <dbReference type="EC" id="6.1.1.4"/>
    </reaction>
</comment>
<dbReference type="GO" id="GO:0006429">
    <property type="term" value="P:leucyl-tRNA aminoacylation"/>
    <property type="evidence" value="ECO:0007669"/>
    <property type="project" value="InterPro"/>
</dbReference>
<dbReference type="Proteomes" id="UP000709672">
    <property type="component" value="Unassembled WGS sequence"/>
</dbReference>
<evidence type="ECO:0000256" key="8">
    <source>
        <dbReference type="ARBA" id="ARBA00047469"/>
    </source>
</evidence>
<dbReference type="SUPFAM" id="SSF47323">
    <property type="entry name" value="Anticodon-binding domain of a subclass of class I aminoacyl-tRNA synthetases"/>
    <property type="match status" value="1"/>
</dbReference>
<dbReference type="FunFam" id="1.10.730.10:FF:000002">
    <property type="entry name" value="Leucine--tRNA ligase"/>
    <property type="match status" value="1"/>
</dbReference>
<dbReference type="EC" id="6.1.1.4" evidence="2"/>
<evidence type="ECO:0000256" key="7">
    <source>
        <dbReference type="ARBA" id="ARBA00023146"/>
    </source>
</evidence>
<keyword evidence="7 9" id="KW-0030">Aminoacyl-tRNA synthetase</keyword>
<feature type="domain" description="Methionyl/Valyl/Leucyl/Isoleucyl-tRNA synthetase anticodon-binding" evidence="10">
    <location>
        <begin position="71"/>
        <end position="175"/>
    </location>
</feature>
<dbReference type="Pfam" id="PF09334">
    <property type="entry name" value="tRNA-synt_1g"/>
    <property type="match status" value="1"/>
</dbReference>
<comment type="caution">
    <text evidence="12">The sequence shown here is derived from an EMBL/GenBank/DDBJ whole genome shotgun (WGS) entry which is preliminary data.</text>
</comment>
<reference evidence="12" key="1">
    <citation type="submission" date="2020-07" db="EMBL/GenBank/DDBJ databases">
        <title>Huge and variable diversity of episymbiotic CPR bacteria and DPANN archaea in groundwater ecosystems.</title>
        <authorList>
            <person name="He C.Y."/>
            <person name="Keren R."/>
            <person name="Whittaker M."/>
            <person name="Farag I.F."/>
            <person name="Doudna J."/>
            <person name="Cate J.H.D."/>
            <person name="Banfield J.F."/>
        </authorList>
    </citation>
    <scope>NUCLEOTIDE SEQUENCE</scope>
    <source>
        <strain evidence="12">NC_groundwater_418_Ag_B-0.1um_45_10</strain>
    </source>
</reference>
<dbReference type="Pfam" id="PF08264">
    <property type="entry name" value="Anticodon_1"/>
    <property type="match status" value="1"/>
</dbReference>
<keyword evidence="5 9" id="KW-0067">ATP-binding</keyword>
<evidence type="ECO:0000256" key="2">
    <source>
        <dbReference type="ARBA" id="ARBA00013164"/>
    </source>
</evidence>
<dbReference type="InterPro" id="IPR002302">
    <property type="entry name" value="Leu-tRNA-ligase"/>
</dbReference>
<protein>
    <recommendedName>
        <fullName evidence="2">leucine--tRNA ligase</fullName>
        <ecNumber evidence="2">6.1.1.4</ecNumber>
    </recommendedName>
</protein>
<dbReference type="AlphaFoldDB" id="A0A932DST0"/>
<evidence type="ECO:0000259" key="11">
    <source>
        <dbReference type="Pfam" id="PF09334"/>
    </source>
</evidence>
<comment type="similarity">
    <text evidence="1 9">Belongs to the class-I aminoacyl-tRNA synthetase family.</text>
</comment>
<keyword evidence="6 9" id="KW-0648">Protein biosynthesis</keyword>
<accession>A0A932DST0</accession>
<evidence type="ECO:0000256" key="1">
    <source>
        <dbReference type="ARBA" id="ARBA00005594"/>
    </source>
</evidence>
<dbReference type="PANTHER" id="PTHR43740:SF2">
    <property type="entry name" value="LEUCINE--TRNA LIGASE, MITOCHONDRIAL"/>
    <property type="match status" value="1"/>
</dbReference>
<name>A0A932DST0_9BACT</name>
<dbReference type="InterPro" id="IPR009080">
    <property type="entry name" value="tRNAsynth_Ia_anticodon-bd"/>
</dbReference>
<dbReference type="GO" id="GO:0005524">
    <property type="term" value="F:ATP binding"/>
    <property type="evidence" value="ECO:0007669"/>
    <property type="project" value="UniProtKB-KW"/>
</dbReference>
<dbReference type="CDD" id="cd07958">
    <property type="entry name" value="Anticodon_Ia_Leu_BEm"/>
    <property type="match status" value="1"/>
</dbReference>
<dbReference type="EMBL" id="JACPHQ010000045">
    <property type="protein sequence ID" value="MBI2466199.1"/>
    <property type="molecule type" value="Genomic_DNA"/>
</dbReference>
<dbReference type="InterPro" id="IPR013155">
    <property type="entry name" value="M/V/L/I-tRNA-synth_anticd-bd"/>
</dbReference>
<evidence type="ECO:0000256" key="5">
    <source>
        <dbReference type="ARBA" id="ARBA00022840"/>
    </source>
</evidence>
<sequence>MSKSKGNVVNPDEYIKKFGADTLRMYLMFIAPFEQGGDFRDAGILGVSRFLERVWKFSPTKNSNPKNERILHQTIKKVTEDIESLNYNTVISALMILLNEFESAGSVSRNDLEVFIKLLAPFAPHMAEEIYREVLKNKKSIHVSDWPKFDPELIKEDTVDFIVQVNAKMRAVIKLLVGLGQKEVEAAAKNNESVSKYLASGIKRVIFVKDKFINFVV</sequence>
<dbReference type="GO" id="GO:0004823">
    <property type="term" value="F:leucine-tRNA ligase activity"/>
    <property type="evidence" value="ECO:0007669"/>
    <property type="project" value="UniProtKB-EC"/>
</dbReference>
<keyword evidence="3 9" id="KW-0436">Ligase</keyword>
<evidence type="ECO:0000256" key="4">
    <source>
        <dbReference type="ARBA" id="ARBA00022741"/>
    </source>
</evidence>
<dbReference type="PANTHER" id="PTHR43740">
    <property type="entry name" value="LEUCYL-TRNA SYNTHETASE"/>
    <property type="match status" value="1"/>
</dbReference>
<evidence type="ECO:0000256" key="6">
    <source>
        <dbReference type="ARBA" id="ARBA00022917"/>
    </source>
</evidence>
<evidence type="ECO:0000256" key="9">
    <source>
        <dbReference type="RuleBase" id="RU363039"/>
    </source>
</evidence>
<evidence type="ECO:0000313" key="12">
    <source>
        <dbReference type="EMBL" id="MBI2466199.1"/>
    </source>
</evidence>
<evidence type="ECO:0000259" key="10">
    <source>
        <dbReference type="Pfam" id="PF08264"/>
    </source>
</evidence>
<feature type="domain" description="Methionyl/Leucyl tRNA synthetase" evidence="11">
    <location>
        <begin position="1"/>
        <end position="42"/>
    </location>
</feature>
<evidence type="ECO:0000313" key="13">
    <source>
        <dbReference type="Proteomes" id="UP000709672"/>
    </source>
</evidence>
<dbReference type="GO" id="GO:0005829">
    <property type="term" value="C:cytosol"/>
    <property type="evidence" value="ECO:0007669"/>
    <property type="project" value="TreeGrafter"/>
</dbReference>
<dbReference type="InterPro" id="IPR015413">
    <property type="entry name" value="Methionyl/Leucyl_tRNA_Synth"/>
</dbReference>